<evidence type="ECO:0000313" key="2">
    <source>
        <dbReference type="EMBL" id="JAS73083.1"/>
    </source>
</evidence>
<feature type="compositionally biased region" description="Gly residues" evidence="1">
    <location>
        <begin position="1"/>
        <end position="11"/>
    </location>
</feature>
<feature type="region of interest" description="Disordered" evidence="1">
    <location>
        <begin position="1"/>
        <end position="106"/>
    </location>
</feature>
<dbReference type="AlphaFoldDB" id="A0A1B6HEH4"/>
<feature type="compositionally biased region" description="Acidic residues" evidence="1">
    <location>
        <begin position="95"/>
        <end position="105"/>
    </location>
</feature>
<accession>A0A1B6HEH4</accession>
<protein>
    <submittedName>
        <fullName evidence="2">Uncharacterized protein</fullName>
    </submittedName>
</protein>
<evidence type="ECO:0000256" key="1">
    <source>
        <dbReference type="SAM" id="MobiDB-lite"/>
    </source>
</evidence>
<feature type="compositionally biased region" description="Basic and acidic residues" evidence="1">
    <location>
        <begin position="54"/>
        <end position="73"/>
    </location>
</feature>
<reference evidence="2" key="1">
    <citation type="submission" date="2015-11" db="EMBL/GenBank/DDBJ databases">
        <title>De novo transcriptome assembly of four potential Pierce s Disease insect vectors from Arizona vineyards.</title>
        <authorList>
            <person name="Tassone E.E."/>
        </authorList>
    </citation>
    <scope>NUCLEOTIDE SEQUENCE</scope>
</reference>
<proteinExistence type="predicted"/>
<evidence type="ECO:0000313" key="3">
    <source>
        <dbReference type="EMBL" id="JAS99558.1"/>
    </source>
</evidence>
<organism evidence="2">
    <name type="scientific">Homalodisca liturata</name>
    <dbReference type="NCBI Taxonomy" id="320908"/>
    <lineage>
        <taxon>Eukaryota</taxon>
        <taxon>Metazoa</taxon>
        <taxon>Ecdysozoa</taxon>
        <taxon>Arthropoda</taxon>
        <taxon>Hexapoda</taxon>
        <taxon>Insecta</taxon>
        <taxon>Pterygota</taxon>
        <taxon>Neoptera</taxon>
        <taxon>Paraneoptera</taxon>
        <taxon>Hemiptera</taxon>
        <taxon>Auchenorrhyncha</taxon>
        <taxon>Membracoidea</taxon>
        <taxon>Cicadellidae</taxon>
        <taxon>Cicadellinae</taxon>
        <taxon>Proconiini</taxon>
        <taxon>Homalodisca</taxon>
    </lineage>
</organism>
<gene>
    <name evidence="2" type="ORF">g.10514</name>
    <name evidence="3" type="ORF">g.10516</name>
</gene>
<name>A0A1B6HEH4_9HEMI</name>
<dbReference type="EMBL" id="GECU01008148">
    <property type="protein sequence ID" value="JAS99558.1"/>
    <property type="molecule type" value="Transcribed_RNA"/>
</dbReference>
<feature type="compositionally biased region" description="Acidic residues" evidence="1">
    <location>
        <begin position="13"/>
        <end position="24"/>
    </location>
</feature>
<feature type="non-terminal residue" evidence="2">
    <location>
        <position position="1"/>
    </location>
</feature>
<sequence length="129" mass="13235">YDHDGGAGVEGAEGIDPETEDQDGEAGAGDIDGEAGEDAVTYDQDGGAGVEGTETEKKDGEAAFEGRDGEAGKDPVTYDQDGEVGAEGTEGTIDAQDDGPDDCELPNEYCGLDDLKVKPDEMYCGAYDG</sequence>
<dbReference type="EMBL" id="GECU01034623">
    <property type="protein sequence ID" value="JAS73083.1"/>
    <property type="molecule type" value="Transcribed_RNA"/>
</dbReference>